<dbReference type="InterPro" id="IPR015943">
    <property type="entry name" value="WD40/YVTN_repeat-like_dom_sf"/>
</dbReference>
<evidence type="ECO:0000256" key="2">
    <source>
        <dbReference type="ARBA" id="ARBA00022737"/>
    </source>
</evidence>
<dbReference type="PROSITE" id="PS50082">
    <property type="entry name" value="WD_REPEATS_2"/>
    <property type="match status" value="2"/>
</dbReference>
<reference evidence="4 5" key="1">
    <citation type="submission" date="2016-10" db="EMBL/GenBank/DDBJ databases">
        <authorList>
            <person name="de Groot N.N."/>
        </authorList>
    </citation>
    <scope>NUCLEOTIDE SEQUENCE [LARGE SCALE GENOMIC DNA]</scope>
    <source>
        <strain evidence="4">MBHS1</strain>
    </source>
</reference>
<evidence type="ECO:0000256" key="3">
    <source>
        <dbReference type="PROSITE-ProRule" id="PRU00221"/>
    </source>
</evidence>
<dbReference type="PROSITE" id="PS50294">
    <property type="entry name" value="WD_REPEATS_REGION"/>
    <property type="match status" value="2"/>
</dbReference>
<name>A0A1H6F658_9GAMM</name>
<dbReference type="AlphaFoldDB" id="A0A1H6F658"/>
<dbReference type="SUPFAM" id="SSF50978">
    <property type="entry name" value="WD40 repeat-like"/>
    <property type="match status" value="1"/>
</dbReference>
<evidence type="ECO:0000313" key="4">
    <source>
        <dbReference type="EMBL" id="SEH05023.1"/>
    </source>
</evidence>
<accession>A0A1H6F658</accession>
<dbReference type="InterPro" id="IPR001680">
    <property type="entry name" value="WD40_rpt"/>
</dbReference>
<dbReference type="OrthoDB" id="6192037at2"/>
<dbReference type="PANTHER" id="PTHR19848">
    <property type="entry name" value="WD40 REPEAT PROTEIN"/>
    <property type="match status" value="1"/>
</dbReference>
<sequence length="123" mass="13341">MLKQKLYVGLGLLCCLWQGVVAEVISEPLYSFPPEERLVGHTFLVTAVAYSPDGSQIVSSSMDGSLKIWDAGNGAELMTFSEHTDSVRAVAYSPDGTRIVSGGDDHLLKNLGCRQRGRINDLL</sequence>
<organism evidence="4 5">
    <name type="scientific">Candidatus Venteria ishoeyi</name>
    <dbReference type="NCBI Taxonomy" id="1899563"/>
    <lineage>
        <taxon>Bacteria</taxon>
        <taxon>Pseudomonadati</taxon>
        <taxon>Pseudomonadota</taxon>
        <taxon>Gammaproteobacteria</taxon>
        <taxon>Thiotrichales</taxon>
        <taxon>Thiotrichaceae</taxon>
        <taxon>Venteria</taxon>
    </lineage>
</organism>
<keyword evidence="2" id="KW-0677">Repeat</keyword>
<dbReference type="Proteomes" id="UP000236724">
    <property type="component" value="Unassembled WGS sequence"/>
</dbReference>
<dbReference type="EMBL" id="FMSV02000145">
    <property type="protein sequence ID" value="SEH05023.1"/>
    <property type="molecule type" value="Genomic_DNA"/>
</dbReference>
<keyword evidence="5" id="KW-1185">Reference proteome</keyword>
<feature type="repeat" description="WD" evidence="3">
    <location>
        <begin position="80"/>
        <end position="109"/>
    </location>
</feature>
<dbReference type="Pfam" id="PF00400">
    <property type="entry name" value="WD40"/>
    <property type="match status" value="2"/>
</dbReference>
<dbReference type="InterPro" id="IPR036322">
    <property type="entry name" value="WD40_repeat_dom_sf"/>
</dbReference>
<dbReference type="Gene3D" id="2.130.10.10">
    <property type="entry name" value="YVTN repeat-like/Quinoprotein amine dehydrogenase"/>
    <property type="match status" value="1"/>
</dbReference>
<evidence type="ECO:0000313" key="5">
    <source>
        <dbReference type="Proteomes" id="UP000236724"/>
    </source>
</evidence>
<dbReference type="RefSeq" id="WP_103919014.1">
    <property type="nucleotide sequence ID" value="NZ_FMSV02000145.1"/>
</dbReference>
<feature type="repeat" description="WD" evidence="3">
    <location>
        <begin position="38"/>
        <end position="79"/>
    </location>
</feature>
<dbReference type="SMART" id="SM00320">
    <property type="entry name" value="WD40"/>
    <property type="match status" value="2"/>
</dbReference>
<dbReference type="PANTHER" id="PTHR19848:SF8">
    <property type="entry name" value="F-BOX AND WD REPEAT DOMAIN CONTAINING 7"/>
    <property type="match status" value="1"/>
</dbReference>
<keyword evidence="1 3" id="KW-0853">WD repeat</keyword>
<proteinExistence type="predicted"/>
<protein>
    <submittedName>
        <fullName evidence="4">WD domain, G-beta repeat</fullName>
    </submittedName>
</protein>
<evidence type="ECO:0000256" key="1">
    <source>
        <dbReference type="ARBA" id="ARBA00022574"/>
    </source>
</evidence>
<gene>
    <name evidence="4" type="ORF">MBHS_00876</name>
</gene>